<proteinExistence type="predicted"/>
<sequence>MIPLGISSEYAEKCIEANRHNHVTTTYYLLLKKYLLAGNKSIADINSEQFEAQRISIRQSTQTDRKYIN</sequence>
<keyword evidence="2" id="KW-1185">Reference proteome</keyword>
<dbReference type="AlphaFoldDB" id="A0A8S1R8R9"/>
<evidence type="ECO:0000313" key="2">
    <source>
        <dbReference type="Proteomes" id="UP000692954"/>
    </source>
</evidence>
<reference evidence="1" key="1">
    <citation type="submission" date="2021-01" db="EMBL/GenBank/DDBJ databases">
        <authorList>
            <consortium name="Genoscope - CEA"/>
            <person name="William W."/>
        </authorList>
    </citation>
    <scope>NUCLEOTIDE SEQUENCE</scope>
</reference>
<gene>
    <name evidence="1" type="ORF">PSON_ATCC_30995.1.T1450119</name>
</gene>
<organism evidence="1 2">
    <name type="scientific">Paramecium sonneborni</name>
    <dbReference type="NCBI Taxonomy" id="65129"/>
    <lineage>
        <taxon>Eukaryota</taxon>
        <taxon>Sar</taxon>
        <taxon>Alveolata</taxon>
        <taxon>Ciliophora</taxon>
        <taxon>Intramacronucleata</taxon>
        <taxon>Oligohymenophorea</taxon>
        <taxon>Peniculida</taxon>
        <taxon>Parameciidae</taxon>
        <taxon>Paramecium</taxon>
    </lineage>
</organism>
<accession>A0A8S1R8R9</accession>
<dbReference type="Proteomes" id="UP000692954">
    <property type="component" value="Unassembled WGS sequence"/>
</dbReference>
<comment type="caution">
    <text evidence="1">The sequence shown here is derived from an EMBL/GenBank/DDBJ whole genome shotgun (WGS) entry which is preliminary data.</text>
</comment>
<evidence type="ECO:0000313" key="1">
    <source>
        <dbReference type="EMBL" id="CAD8123572.1"/>
    </source>
</evidence>
<protein>
    <submittedName>
        <fullName evidence="1">Uncharacterized protein</fullName>
    </submittedName>
</protein>
<name>A0A8S1R8R9_9CILI</name>
<dbReference type="EMBL" id="CAJJDN010000145">
    <property type="protein sequence ID" value="CAD8123572.1"/>
    <property type="molecule type" value="Genomic_DNA"/>
</dbReference>